<dbReference type="RefSeq" id="WP_349216243.1">
    <property type="nucleotide sequence ID" value="NZ_JBBMFA010000095.1"/>
</dbReference>
<dbReference type="InterPro" id="IPR058705">
    <property type="entry name" value="A_ENA"/>
</dbReference>
<dbReference type="EMBL" id="JBBMFA010000095">
    <property type="protein sequence ID" value="MEQ2520697.1"/>
    <property type="molecule type" value="Genomic_DNA"/>
</dbReference>
<evidence type="ECO:0000313" key="1">
    <source>
        <dbReference type="EMBL" id="MEQ2520697.1"/>
    </source>
</evidence>
<keyword evidence="2" id="KW-1185">Reference proteome</keyword>
<dbReference type="Pfam" id="PF26595">
    <property type="entry name" value="A_ENA"/>
    <property type="match status" value="1"/>
</dbReference>
<sequence>MSMPIITTSPNPISMSQAVTDLLESIAMEETALSHILNAEGEKIQKALAWDDISLEQIMEVNSTVMEMVSTVNELEHTLRDKLEFISNNLYYPSRDPQ</sequence>
<organism evidence="1 2">
    <name type="scientific">Ruthenibacterium intestinale</name>
    <dbReference type="NCBI Taxonomy" id="3133163"/>
    <lineage>
        <taxon>Bacteria</taxon>
        <taxon>Bacillati</taxon>
        <taxon>Bacillota</taxon>
        <taxon>Clostridia</taxon>
        <taxon>Eubacteriales</taxon>
        <taxon>Oscillospiraceae</taxon>
        <taxon>Ruthenibacterium</taxon>
    </lineage>
</organism>
<gene>
    <name evidence="1" type="ORF">WMO24_09685</name>
</gene>
<accession>A0ABV1GG99</accession>
<proteinExistence type="predicted"/>
<comment type="caution">
    <text evidence="1">The sequence shown here is derived from an EMBL/GenBank/DDBJ whole genome shotgun (WGS) entry which is preliminary data.</text>
</comment>
<protein>
    <submittedName>
        <fullName evidence="1">Uncharacterized protein</fullName>
    </submittedName>
</protein>
<dbReference type="Proteomes" id="UP001477672">
    <property type="component" value="Unassembled WGS sequence"/>
</dbReference>
<evidence type="ECO:0000313" key="2">
    <source>
        <dbReference type="Proteomes" id="UP001477672"/>
    </source>
</evidence>
<reference evidence="1 2" key="1">
    <citation type="submission" date="2024-03" db="EMBL/GenBank/DDBJ databases">
        <title>Human intestinal bacterial collection.</title>
        <authorList>
            <person name="Pauvert C."/>
            <person name="Hitch T.C.A."/>
            <person name="Clavel T."/>
        </authorList>
    </citation>
    <scope>NUCLEOTIDE SEQUENCE [LARGE SCALE GENOMIC DNA]</scope>
    <source>
        <strain evidence="1 2">CLA-JM-H11</strain>
    </source>
</reference>
<name>A0ABV1GG99_9FIRM</name>